<feature type="domain" description="Peptidase S9 prolyl oligopeptidase catalytic" evidence="1">
    <location>
        <begin position="439"/>
        <end position="644"/>
    </location>
</feature>
<dbReference type="OrthoDB" id="108903at2"/>
<dbReference type="SUPFAM" id="SSF53474">
    <property type="entry name" value="alpha/beta-Hydrolases"/>
    <property type="match status" value="1"/>
</dbReference>
<dbReference type="InterPro" id="IPR029058">
    <property type="entry name" value="AB_hydrolase_fold"/>
</dbReference>
<dbReference type="Gene3D" id="3.40.50.1820">
    <property type="entry name" value="alpha/beta hydrolase"/>
    <property type="match status" value="1"/>
</dbReference>
<dbReference type="Pfam" id="PF00326">
    <property type="entry name" value="Peptidase_S9"/>
    <property type="match status" value="1"/>
</dbReference>
<proteinExistence type="predicted"/>
<organism evidence="2 3">
    <name type="scientific">Prochlorococcus marinus (strain MIT 9211)</name>
    <dbReference type="NCBI Taxonomy" id="93059"/>
    <lineage>
        <taxon>Bacteria</taxon>
        <taxon>Bacillati</taxon>
        <taxon>Cyanobacteriota</taxon>
        <taxon>Cyanophyceae</taxon>
        <taxon>Synechococcales</taxon>
        <taxon>Prochlorococcaceae</taxon>
        <taxon>Prochlorococcus</taxon>
    </lineage>
</organism>
<dbReference type="EMBL" id="CP000878">
    <property type="protein sequence ID" value="ABX08008.1"/>
    <property type="molecule type" value="Genomic_DNA"/>
</dbReference>
<evidence type="ECO:0000313" key="3">
    <source>
        <dbReference type="Proteomes" id="UP000000788"/>
    </source>
</evidence>
<dbReference type="InterPro" id="IPR050585">
    <property type="entry name" value="Xaa-Pro_dipeptidyl-ppase/CocE"/>
</dbReference>
<accession>A9B9D1</accession>
<sequence>MVSPKNQVSSKFLDAEVVLGEFPKIKSPRILGDWVFWLEQRPYENGRTTLLTRPWGRFDCLPQELTPFPVNLRTRLHGYGGSPLALVKQADCFVMTWIDDQQGGLWHQKWIIADQTKPTILKSLSSPICLSLKDKYCLADGLIDLQFNRWIGVMEEDNKDYLVSFALDKELKAPMILHQAIDFLGYPTLSIKSDQLAWVEWQKPYMPWDQSQIFHSFINDIGKLSSVSMLSGSDKSSQKSSAFQPQWLPNGQLIVAEDSSGWWNLKIAGPDFSSNLTNQFSNLWHIKAEAACPQWIHGMSTIASSGKKEIVALSCQEGSWSMSVVNKSGSVTKLQLPFEHFEDVSSEEGKAVAIAANSFLDSGLLEVNLKNGSWIHNSFRESIVKPQEISIAESFWFKGFGGEMSHAWYYPPIQGRLNYSPLLVKAHSGPTSMAKRGLNLEIQFWTSRGWGVLDVNYAGSTGFGRAYRDRLKHSWGEADVFDCSQAAMELINNGKADKNLVAIEGSSAGGFTSLCCLCFRNIFRVASCKYPVIDLLDMANSTHRFEEYYLDFLIGKFNNNKHLYMSRSPINNLDKITCPVILFQGLKDKVVSPEKTKDLFTALKNKKIPTELHVFDNEGHGFNHRSTKIKVLRETESFFREHLGI</sequence>
<dbReference type="InterPro" id="IPR001375">
    <property type="entry name" value="Peptidase_S9_cat"/>
</dbReference>
<dbReference type="RefSeq" id="WP_012194633.1">
    <property type="nucleotide sequence ID" value="NC_009976.1"/>
</dbReference>
<dbReference type="SUPFAM" id="SSF82171">
    <property type="entry name" value="DPP6 N-terminal domain-like"/>
    <property type="match status" value="1"/>
</dbReference>
<dbReference type="KEGG" id="pmj:P9211_00771"/>
<dbReference type="PANTHER" id="PTHR43056">
    <property type="entry name" value="PEPTIDASE S9 PROLYL OLIGOPEPTIDASE"/>
    <property type="match status" value="1"/>
</dbReference>
<name>A9B9D1_PROM4</name>
<dbReference type="GO" id="GO:0008236">
    <property type="term" value="F:serine-type peptidase activity"/>
    <property type="evidence" value="ECO:0007669"/>
    <property type="project" value="InterPro"/>
</dbReference>
<dbReference type="MEROPS" id="S09.074"/>
<reference evidence="2 3" key="1">
    <citation type="journal article" date="2007" name="PLoS Genet.">
        <title>Patterns and implications of gene gain and loss in the evolution of Prochlorococcus.</title>
        <authorList>
            <person name="Kettler G.C."/>
            <person name="Martiny A.C."/>
            <person name="Huang K."/>
            <person name="Zucker J."/>
            <person name="Coleman M.L."/>
            <person name="Rodrigue S."/>
            <person name="Chen F."/>
            <person name="Lapidus A."/>
            <person name="Ferriera S."/>
            <person name="Johnson J."/>
            <person name="Steglich C."/>
            <person name="Church G.M."/>
            <person name="Richardson P."/>
            <person name="Chisholm S.W."/>
        </authorList>
    </citation>
    <scope>NUCLEOTIDE SEQUENCE [LARGE SCALE GENOMIC DNA]</scope>
    <source>
        <strain evidence="3">MIT 9211</strain>
    </source>
</reference>
<dbReference type="HOGENOM" id="CLU_012236_1_0_3"/>
<dbReference type="GO" id="GO:0006508">
    <property type="term" value="P:proteolysis"/>
    <property type="evidence" value="ECO:0007669"/>
    <property type="project" value="InterPro"/>
</dbReference>
<evidence type="ECO:0000313" key="2">
    <source>
        <dbReference type="EMBL" id="ABX08008.1"/>
    </source>
</evidence>
<dbReference type="AlphaFoldDB" id="A9B9D1"/>
<keyword evidence="3" id="KW-1185">Reference proteome</keyword>
<dbReference type="PANTHER" id="PTHR43056:SF5">
    <property type="entry name" value="PEPTIDASE S9 PROLYL OLIGOPEPTIDASE CATALYTIC DOMAIN-CONTAINING PROTEIN"/>
    <property type="match status" value="1"/>
</dbReference>
<evidence type="ECO:0000259" key="1">
    <source>
        <dbReference type="Pfam" id="PF00326"/>
    </source>
</evidence>
<gene>
    <name evidence="2" type="primary">dap2</name>
    <name evidence="2" type="ordered locus">P9211_00771</name>
</gene>
<protein>
    <submittedName>
        <fullName evidence="2">Esterase/lipase/thioesterase family active site</fullName>
    </submittedName>
</protein>
<dbReference type="STRING" id="93059.P9211_00771"/>
<dbReference type="eggNOG" id="COG1506">
    <property type="taxonomic scope" value="Bacteria"/>
</dbReference>
<dbReference type="Proteomes" id="UP000000788">
    <property type="component" value="Chromosome"/>
</dbReference>